<dbReference type="PANTHER" id="PTHR22997">
    <property type="entry name" value="PIH1 DOMAIN-CONTAINING PROTEIN 1"/>
    <property type="match status" value="1"/>
</dbReference>
<dbReference type="InterPro" id="IPR012981">
    <property type="entry name" value="PIH1_N"/>
</dbReference>
<evidence type="ECO:0000313" key="5">
    <source>
        <dbReference type="Proteomes" id="UP000016930"/>
    </source>
</evidence>
<dbReference type="AlphaFoldDB" id="M2QDJ9"/>
<accession>M2QDJ9</accession>
<comment type="similarity">
    <text evidence="1">Belongs to the PIH1 family.</text>
</comment>
<feature type="compositionally biased region" description="Low complexity" evidence="2">
    <location>
        <begin position="210"/>
        <end position="249"/>
    </location>
</feature>
<proteinExistence type="inferred from homology"/>
<dbReference type="EMBL" id="KB445801">
    <property type="protein sequence ID" value="EMD35118.1"/>
    <property type="molecule type" value="Genomic_DNA"/>
</dbReference>
<gene>
    <name evidence="4" type="ORF">CERSUDRAFT_97034</name>
</gene>
<evidence type="ECO:0000313" key="4">
    <source>
        <dbReference type="EMBL" id="EMD35118.1"/>
    </source>
</evidence>
<protein>
    <recommendedName>
        <fullName evidence="3">PIH1 N-terminal domain-containing protein</fullName>
    </recommendedName>
</protein>
<keyword evidence="5" id="KW-1185">Reference proteome</keyword>
<evidence type="ECO:0000256" key="2">
    <source>
        <dbReference type="SAM" id="MobiDB-lite"/>
    </source>
</evidence>
<organism evidence="4 5">
    <name type="scientific">Ceriporiopsis subvermispora (strain B)</name>
    <name type="common">White-rot fungus</name>
    <name type="synonym">Gelatoporia subvermispora</name>
    <dbReference type="NCBI Taxonomy" id="914234"/>
    <lineage>
        <taxon>Eukaryota</taxon>
        <taxon>Fungi</taxon>
        <taxon>Dikarya</taxon>
        <taxon>Basidiomycota</taxon>
        <taxon>Agaricomycotina</taxon>
        <taxon>Agaricomycetes</taxon>
        <taxon>Polyporales</taxon>
        <taxon>Gelatoporiaceae</taxon>
        <taxon>Gelatoporia</taxon>
    </lineage>
</organism>
<dbReference type="HOGENOM" id="CLU_050239_0_0_1"/>
<name>M2QDJ9_CERS8</name>
<dbReference type="GO" id="GO:0005737">
    <property type="term" value="C:cytoplasm"/>
    <property type="evidence" value="ECO:0007669"/>
    <property type="project" value="TreeGrafter"/>
</dbReference>
<dbReference type="PANTHER" id="PTHR22997:SF0">
    <property type="entry name" value="PIH1 DOMAIN-CONTAINING PROTEIN 1"/>
    <property type="match status" value="1"/>
</dbReference>
<feature type="region of interest" description="Disordered" evidence="2">
    <location>
        <begin position="210"/>
        <end position="258"/>
    </location>
</feature>
<dbReference type="InterPro" id="IPR050734">
    <property type="entry name" value="PIH1/Kintoun_subfamily"/>
</dbReference>
<reference evidence="4 5" key="1">
    <citation type="journal article" date="2012" name="Proc. Natl. Acad. Sci. U.S.A.">
        <title>Comparative genomics of Ceriporiopsis subvermispora and Phanerochaete chrysosporium provide insight into selective ligninolysis.</title>
        <authorList>
            <person name="Fernandez-Fueyo E."/>
            <person name="Ruiz-Duenas F.J."/>
            <person name="Ferreira P."/>
            <person name="Floudas D."/>
            <person name="Hibbett D.S."/>
            <person name="Canessa P."/>
            <person name="Larrondo L.F."/>
            <person name="James T.Y."/>
            <person name="Seelenfreund D."/>
            <person name="Lobos S."/>
            <person name="Polanco R."/>
            <person name="Tello M."/>
            <person name="Honda Y."/>
            <person name="Watanabe T."/>
            <person name="Watanabe T."/>
            <person name="Ryu J.S."/>
            <person name="Kubicek C.P."/>
            <person name="Schmoll M."/>
            <person name="Gaskell J."/>
            <person name="Hammel K.E."/>
            <person name="St John F.J."/>
            <person name="Vanden Wymelenberg A."/>
            <person name="Sabat G."/>
            <person name="Splinter BonDurant S."/>
            <person name="Syed K."/>
            <person name="Yadav J.S."/>
            <person name="Doddapaneni H."/>
            <person name="Subramanian V."/>
            <person name="Lavin J.L."/>
            <person name="Oguiza J.A."/>
            <person name="Perez G."/>
            <person name="Pisabarro A.G."/>
            <person name="Ramirez L."/>
            <person name="Santoyo F."/>
            <person name="Master E."/>
            <person name="Coutinho P.M."/>
            <person name="Henrissat B."/>
            <person name="Lombard V."/>
            <person name="Magnuson J.K."/>
            <person name="Kuees U."/>
            <person name="Hori C."/>
            <person name="Igarashi K."/>
            <person name="Samejima M."/>
            <person name="Held B.W."/>
            <person name="Barry K.W."/>
            <person name="LaButti K.M."/>
            <person name="Lapidus A."/>
            <person name="Lindquist E.A."/>
            <person name="Lucas S.M."/>
            <person name="Riley R."/>
            <person name="Salamov A.A."/>
            <person name="Hoffmeister D."/>
            <person name="Schwenk D."/>
            <person name="Hadar Y."/>
            <person name="Yarden O."/>
            <person name="de Vries R.P."/>
            <person name="Wiebenga A."/>
            <person name="Stenlid J."/>
            <person name="Eastwood D."/>
            <person name="Grigoriev I.V."/>
            <person name="Berka R.M."/>
            <person name="Blanchette R.A."/>
            <person name="Kersten P."/>
            <person name="Martinez A.T."/>
            <person name="Vicuna R."/>
            <person name="Cullen D."/>
        </authorList>
    </citation>
    <scope>NUCLEOTIDE SEQUENCE [LARGE SCALE GENOMIC DNA]</scope>
    <source>
        <strain evidence="4 5">B</strain>
    </source>
</reference>
<feature type="domain" description="PIH1 N-terminal" evidence="3">
    <location>
        <begin position="51"/>
        <end position="174"/>
    </location>
</feature>
<sequence>MATVKVDLAPTPGFCVKTTALQDAVCTVSSPAPSPNTLDGPSARSGPISVPKGLKIFLNIAWDANVPPPPPGSDEAIQRAMLGDDDLDPRTDYFVPVVVSEPRQVTDKAGKPSIVLDAIYNASLKPRASKEPAFKTFLIELAFQRVEAQCGILLARQIGTPNIAAKGAIAPRAVAIPAALFPEGHPSRALAGADEEQQPRKTKLIEELDAPASTPPGAASPSAPKAPKGILKPPAASTPTAAEAGTPTAALPPPPELSWAKNGTGIQITLRVPGLERAHIPGATLDLEPRRLALALPPLYALDLDLDLPDAELPRAARLAGPSARQALLLKRHRALDVDAARAEWRVAEGVLVVHA</sequence>
<dbReference type="Proteomes" id="UP000016930">
    <property type="component" value="Unassembled WGS sequence"/>
</dbReference>
<evidence type="ECO:0000256" key="1">
    <source>
        <dbReference type="ARBA" id="ARBA00008511"/>
    </source>
</evidence>
<dbReference type="Pfam" id="PF08190">
    <property type="entry name" value="PIH1"/>
    <property type="match status" value="1"/>
</dbReference>
<dbReference type="STRING" id="914234.M2QDJ9"/>
<dbReference type="OrthoDB" id="5135119at2759"/>
<evidence type="ECO:0000259" key="3">
    <source>
        <dbReference type="Pfam" id="PF08190"/>
    </source>
</evidence>